<dbReference type="Proteomes" id="UP000683139">
    <property type="component" value="Unassembled WGS sequence"/>
</dbReference>
<dbReference type="InterPro" id="IPR009057">
    <property type="entry name" value="Homeodomain-like_sf"/>
</dbReference>
<proteinExistence type="predicted"/>
<dbReference type="PROSITE" id="PS00041">
    <property type="entry name" value="HTH_ARAC_FAMILY_1"/>
    <property type="match status" value="1"/>
</dbReference>
<accession>A0A919YLS4</accession>
<keyword evidence="3" id="KW-0804">Transcription</keyword>
<keyword evidence="2" id="KW-0238">DNA-binding</keyword>
<protein>
    <submittedName>
        <fullName evidence="6">HTH-type transcriptional regulator YesS</fullName>
    </submittedName>
</protein>
<keyword evidence="1" id="KW-0805">Transcription regulation</keyword>
<keyword evidence="4" id="KW-0472">Membrane</keyword>
<evidence type="ECO:0000259" key="5">
    <source>
        <dbReference type="PROSITE" id="PS01124"/>
    </source>
</evidence>
<dbReference type="InterPro" id="IPR018060">
    <property type="entry name" value="HTH_AraC"/>
</dbReference>
<keyword evidence="4" id="KW-0812">Transmembrane</keyword>
<gene>
    <name evidence="6" type="primary">yesS_1</name>
    <name evidence="6" type="ORF">J40TS1_12090</name>
</gene>
<evidence type="ECO:0000313" key="6">
    <source>
        <dbReference type="EMBL" id="GIP15567.1"/>
    </source>
</evidence>
<dbReference type="SMART" id="SM00342">
    <property type="entry name" value="HTH_ARAC"/>
    <property type="match status" value="1"/>
</dbReference>
<dbReference type="InterPro" id="IPR018062">
    <property type="entry name" value="HTH_AraC-typ_CS"/>
</dbReference>
<dbReference type="GO" id="GO:0003700">
    <property type="term" value="F:DNA-binding transcription factor activity"/>
    <property type="evidence" value="ECO:0007669"/>
    <property type="project" value="InterPro"/>
</dbReference>
<keyword evidence="7" id="KW-1185">Reference proteome</keyword>
<dbReference type="AlphaFoldDB" id="A0A919YLS4"/>
<dbReference type="SUPFAM" id="SSF46689">
    <property type="entry name" value="Homeodomain-like"/>
    <property type="match status" value="2"/>
</dbReference>
<sequence length="778" mass="91071">MISSMKKLWSKSRSYQRGVFYRNSLVFILLAASIPGFMIGLLVYHFATHQLKDDISALHYEQMNERVQNIDDQLSYLEMGLSNWAFNPTFGYRLQTLDFVYYFRDTYEVTKSLVVMEGSHALINEAELYIDREQPILFKTEYYELNDEATINYYKQILSREKRMYWEQDNRAGRDSIVLLHKIPGESTTPFGVLLVRVDKEKLMNLLKTMTPYNEGTTFLMNKDYQIMLSDSEQQHPLQEMLIEHIRNNEQPTGQFLFDYGEESYSVSYGMFKRLAEDWIYVSASPMTLITSPVITFSKSLLWISGLSLAIALLLAVVVSNTMYSPIQKLLNQIDPERRQAGRKHNEFQYIRDHWLNLSNKSVELEHKLDSMLPMLRNTFLMQLLQGHVGNLTELELERRMRSLYWEVGAHQYTFIHIYLTGLHRIDQQMTASDERLMTFAAYNMAQEMVAASFEQGYALNFHDLSLGIFIIEANERPAAQNQLQQFCERYTNAINELLRLQVSITISRKTDELRKVRNLYMEIERAASYRQFLTQNQLIHMDDLPKEFTFDDIDYPFDTELEILQVMRSGDKEQTLELLKKFVDAGGRQKERYAQQNMLQLLGSIQHMMLQSGINPIKLFHGENLYGQLSQIRDPNKMLRWIRDTVVMPFLAELESRVNVQQQGMMRQVAAFMHEHYSQDISLDQCAEIAGVSSYTLSKWFKQATGVNFIDYLTELRIKKAQELLRTTDMLINDIAQKVGYQQRYFNRIFKKQMGVTPSEYRGAASADQKNSTYSKK</sequence>
<dbReference type="PANTHER" id="PTHR43280">
    <property type="entry name" value="ARAC-FAMILY TRANSCRIPTIONAL REGULATOR"/>
    <property type="match status" value="1"/>
</dbReference>
<dbReference type="PROSITE" id="PS01124">
    <property type="entry name" value="HTH_ARAC_FAMILY_2"/>
    <property type="match status" value="1"/>
</dbReference>
<dbReference type="Gene3D" id="1.10.10.60">
    <property type="entry name" value="Homeodomain-like"/>
    <property type="match status" value="2"/>
</dbReference>
<feature type="domain" description="HTH araC/xylS-type" evidence="5">
    <location>
        <begin position="668"/>
        <end position="765"/>
    </location>
</feature>
<organism evidence="6 7">
    <name type="scientific">Paenibacillus montaniterrae</name>
    <dbReference type="NCBI Taxonomy" id="429341"/>
    <lineage>
        <taxon>Bacteria</taxon>
        <taxon>Bacillati</taxon>
        <taxon>Bacillota</taxon>
        <taxon>Bacilli</taxon>
        <taxon>Bacillales</taxon>
        <taxon>Paenibacillaceae</taxon>
        <taxon>Paenibacillus</taxon>
    </lineage>
</organism>
<name>A0A919YLS4_9BACL</name>
<feature type="transmembrane region" description="Helical" evidence="4">
    <location>
        <begin position="20"/>
        <end position="47"/>
    </location>
</feature>
<comment type="caution">
    <text evidence="6">The sequence shown here is derived from an EMBL/GenBank/DDBJ whole genome shotgun (WGS) entry which is preliminary data.</text>
</comment>
<evidence type="ECO:0000313" key="7">
    <source>
        <dbReference type="Proteomes" id="UP000683139"/>
    </source>
</evidence>
<dbReference type="GO" id="GO:0043565">
    <property type="term" value="F:sequence-specific DNA binding"/>
    <property type="evidence" value="ECO:0007669"/>
    <property type="project" value="InterPro"/>
</dbReference>
<reference evidence="6" key="1">
    <citation type="submission" date="2021-03" db="EMBL/GenBank/DDBJ databases">
        <title>Antimicrobial resistance genes in bacteria isolated from Japanese honey, and their potential for conferring macrolide and lincosamide resistance in the American foulbrood pathogen Paenibacillus larvae.</title>
        <authorList>
            <person name="Okamoto M."/>
            <person name="Kumagai M."/>
            <person name="Kanamori H."/>
            <person name="Takamatsu D."/>
        </authorList>
    </citation>
    <scope>NUCLEOTIDE SEQUENCE</scope>
    <source>
        <strain evidence="6">J40TS1</strain>
    </source>
</reference>
<evidence type="ECO:0000256" key="1">
    <source>
        <dbReference type="ARBA" id="ARBA00023015"/>
    </source>
</evidence>
<dbReference type="Gene3D" id="3.30.450.20">
    <property type="entry name" value="PAS domain"/>
    <property type="match status" value="1"/>
</dbReference>
<dbReference type="Pfam" id="PF12833">
    <property type="entry name" value="HTH_18"/>
    <property type="match status" value="1"/>
</dbReference>
<evidence type="ECO:0000256" key="2">
    <source>
        <dbReference type="ARBA" id="ARBA00023125"/>
    </source>
</evidence>
<dbReference type="EMBL" id="BOSE01000002">
    <property type="protein sequence ID" value="GIP15567.1"/>
    <property type="molecule type" value="Genomic_DNA"/>
</dbReference>
<keyword evidence="4" id="KW-1133">Transmembrane helix</keyword>
<dbReference type="PANTHER" id="PTHR43280:SF28">
    <property type="entry name" value="HTH-TYPE TRANSCRIPTIONAL ACTIVATOR RHAS"/>
    <property type="match status" value="1"/>
</dbReference>
<evidence type="ECO:0000256" key="4">
    <source>
        <dbReference type="SAM" id="Phobius"/>
    </source>
</evidence>
<evidence type="ECO:0000256" key="3">
    <source>
        <dbReference type="ARBA" id="ARBA00023163"/>
    </source>
</evidence>